<dbReference type="AlphaFoldDB" id="A0A9R1W6P7"/>
<dbReference type="EMBL" id="NBSK02000003">
    <property type="protein sequence ID" value="KAJ0217110.1"/>
    <property type="molecule type" value="Genomic_DNA"/>
</dbReference>
<keyword evidence="2" id="KW-1185">Reference proteome</keyword>
<sequence length="154" mass="17092">MKWLLDGLAGLSTKHGHLCFYGNCVVCKADDSSATALSSSDASKALYEIMRIDEYCKICFSDVRVESRLKETTSRLEQQLLYNNDIADSAFGYFDQVALMLEGMAHASLQFLSMELIQQASIGPLKCWRGGLCLSRSIGDRDVGEFIIPVPHDK</sequence>
<accession>A0A9R1W6P7</accession>
<dbReference type="Proteomes" id="UP000235145">
    <property type="component" value="Unassembled WGS sequence"/>
</dbReference>
<comment type="caution">
    <text evidence="1">The sequence shown here is derived from an EMBL/GenBank/DDBJ whole genome shotgun (WGS) entry which is preliminary data.</text>
</comment>
<evidence type="ECO:0000313" key="2">
    <source>
        <dbReference type="Proteomes" id="UP000235145"/>
    </source>
</evidence>
<evidence type="ECO:0000313" key="1">
    <source>
        <dbReference type="EMBL" id="KAJ0217110.1"/>
    </source>
</evidence>
<protein>
    <submittedName>
        <fullName evidence="1">Uncharacterized protein</fullName>
    </submittedName>
</protein>
<reference evidence="1 2" key="1">
    <citation type="journal article" date="2017" name="Nat. Commun.">
        <title>Genome assembly with in vitro proximity ligation data and whole-genome triplication in lettuce.</title>
        <authorList>
            <person name="Reyes-Chin-Wo S."/>
            <person name="Wang Z."/>
            <person name="Yang X."/>
            <person name="Kozik A."/>
            <person name="Arikit S."/>
            <person name="Song C."/>
            <person name="Xia L."/>
            <person name="Froenicke L."/>
            <person name="Lavelle D.O."/>
            <person name="Truco M.J."/>
            <person name="Xia R."/>
            <person name="Zhu S."/>
            <person name="Xu C."/>
            <person name="Xu H."/>
            <person name="Xu X."/>
            <person name="Cox K."/>
            <person name="Korf I."/>
            <person name="Meyers B.C."/>
            <person name="Michelmore R.W."/>
        </authorList>
    </citation>
    <scope>NUCLEOTIDE SEQUENCE [LARGE SCALE GENOMIC DNA]</scope>
    <source>
        <strain evidence="2">cv. Salinas</strain>
        <tissue evidence="1">Seedlings</tissue>
    </source>
</reference>
<proteinExistence type="predicted"/>
<organism evidence="1 2">
    <name type="scientific">Lactuca sativa</name>
    <name type="common">Garden lettuce</name>
    <dbReference type="NCBI Taxonomy" id="4236"/>
    <lineage>
        <taxon>Eukaryota</taxon>
        <taxon>Viridiplantae</taxon>
        <taxon>Streptophyta</taxon>
        <taxon>Embryophyta</taxon>
        <taxon>Tracheophyta</taxon>
        <taxon>Spermatophyta</taxon>
        <taxon>Magnoliopsida</taxon>
        <taxon>eudicotyledons</taxon>
        <taxon>Gunneridae</taxon>
        <taxon>Pentapetalae</taxon>
        <taxon>asterids</taxon>
        <taxon>campanulids</taxon>
        <taxon>Asterales</taxon>
        <taxon>Asteraceae</taxon>
        <taxon>Cichorioideae</taxon>
        <taxon>Cichorieae</taxon>
        <taxon>Lactucinae</taxon>
        <taxon>Lactuca</taxon>
    </lineage>
</organism>
<name>A0A9R1W6P7_LACSA</name>
<gene>
    <name evidence="1" type="ORF">LSAT_V11C300110050</name>
</gene>